<name>A0A7C9HWM3_9GAMM</name>
<dbReference type="InterPro" id="IPR058099">
    <property type="entry name" value="T3SS_XAC0095_dom"/>
</dbReference>
<evidence type="ECO:0000313" key="3">
    <source>
        <dbReference type="Proteomes" id="UP000479692"/>
    </source>
</evidence>
<comment type="caution">
    <text evidence="2">The sequence shown here is derived from an EMBL/GenBank/DDBJ whole genome shotgun (WGS) entry which is preliminary data.</text>
</comment>
<sequence>MRNPQRTVLVVSETAKFDLIRLREHLRLLSKLTDTGTAASGYDQLLHPDALGWWFSRIARDLDEIVEEIHYCPDIDRAAQQG</sequence>
<keyword evidence="3" id="KW-1185">Reference proteome</keyword>
<evidence type="ECO:0000313" key="2">
    <source>
        <dbReference type="EMBL" id="MUV15338.1"/>
    </source>
</evidence>
<feature type="domain" description="XAC0095-like" evidence="1">
    <location>
        <begin position="11"/>
        <end position="70"/>
    </location>
</feature>
<organism evidence="2 3">
    <name type="scientific">Noviluteimonas gilva</name>
    <dbReference type="NCBI Taxonomy" id="2682097"/>
    <lineage>
        <taxon>Bacteria</taxon>
        <taxon>Pseudomonadati</taxon>
        <taxon>Pseudomonadota</taxon>
        <taxon>Gammaproteobacteria</taxon>
        <taxon>Lysobacterales</taxon>
        <taxon>Lysobacteraceae</taxon>
        <taxon>Noviluteimonas</taxon>
    </lineage>
</organism>
<reference evidence="2 3" key="1">
    <citation type="submission" date="2019-12" db="EMBL/GenBank/DDBJ databases">
        <authorList>
            <person name="Xu J."/>
        </authorList>
    </citation>
    <scope>NUCLEOTIDE SEQUENCE [LARGE SCALE GENOMIC DNA]</scope>
    <source>
        <strain evidence="2 3">HX-5-24</strain>
    </source>
</reference>
<gene>
    <name evidence="2" type="ORF">GN331_14120</name>
</gene>
<dbReference type="Proteomes" id="UP000479692">
    <property type="component" value="Unassembled WGS sequence"/>
</dbReference>
<dbReference type="Pfam" id="PF26642">
    <property type="entry name" value="XAC0095_dom"/>
    <property type="match status" value="1"/>
</dbReference>
<accession>A0A7C9HWM3</accession>
<dbReference type="NCBIfam" id="NF047335">
    <property type="entry name" value="T3SS_XAC0095"/>
    <property type="match status" value="1"/>
</dbReference>
<proteinExistence type="predicted"/>
<protein>
    <recommendedName>
        <fullName evidence="1">XAC0095-like domain-containing protein</fullName>
    </recommendedName>
</protein>
<dbReference type="AlphaFoldDB" id="A0A7C9HWM3"/>
<dbReference type="RefSeq" id="WP_156642947.1">
    <property type="nucleotide sequence ID" value="NZ_WOXT01000005.1"/>
</dbReference>
<evidence type="ECO:0000259" key="1">
    <source>
        <dbReference type="Pfam" id="PF26642"/>
    </source>
</evidence>
<dbReference type="EMBL" id="WOXT01000005">
    <property type="protein sequence ID" value="MUV15338.1"/>
    <property type="molecule type" value="Genomic_DNA"/>
</dbReference>